<proteinExistence type="inferred from homology"/>
<evidence type="ECO:0000256" key="4">
    <source>
        <dbReference type="ARBA" id="ARBA00022485"/>
    </source>
</evidence>
<keyword evidence="8" id="KW-0408">Iron</keyword>
<dbReference type="GO" id="GO:0046872">
    <property type="term" value="F:metal ion binding"/>
    <property type="evidence" value="ECO:0007669"/>
    <property type="project" value="UniProtKB-KW"/>
</dbReference>
<reference evidence="13 14" key="1">
    <citation type="submission" date="2018-06" db="EMBL/GenBank/DDBJ databases">
        <title>Genomic Encyclopedia of Type Strains, Phase IV (KMG-IV): sequencing the most valuable type-strain genomes for metagenomic binning, comparative biology and taxonomic classification.</title>
        <authorList>
            <person name="Goeker M."/>
        </authorList>
    </citation>
    <scope>NUCLEOTIDE SEQUENCE [LARGE SCALE GENOMIC DNA]</scope>
    <source>
        <strain evidence="13 14">DSM 25532</strain>
    </source>
</reference>
<comment type="cofactor">
    <cofactor evidence="2">
        <name>[4Fe-4S] cluster</name>
        <dbReference type="ChEBI" id="CHEBI:49883"/>
    </cofactor>
</comment>
<dbReference type="PROSITE" id="PS51669">
    <property type="entry name" value="4FE4S_MOW_BIS_MGD"/>
    <property type="match status" value="1"/>
</dbReference>
<dbReference type="InterPro" id="IPR050123">
    <property type="entry name" value="Prok_molybdopt-oxidoreductase"/>
</dbReference>
<dbReference type="GO" id="GO:0051539">
    <property type="term" value="F:4 iron, 4 sulfur cluster binding"/>
    <property type="evidence" value="ECO:0007669"/>
    <property type="project" value="UniProtKB-KW"/>
</dbReference>
<evidence type="ECO:0000256" key="9">
    <source>
        <dbReference type="ARBA" id="ARBA00023014"/>
    </source>
</evidence>
<keyword evidence="7" id="KW-0560">Oxidoreductase</keyword>
<dbReference type="Proteomes" id="UP000253426">
    <property type="component" value="Unassembled WGS sequence"/>
</dbReference>
<comment type="caution">
    <text evidence="13">The sequence shown here is derived from an EMBL/GenBank/DDBJ whole genome shotgun (WGS) entry which is preliminary data.</text>
</comment>
<evidence type="ECO:0000313" key="13">
    <source>
        <dbReference type="EMBL" id="RBP47635.1"/>
    </source>
</evidence>
<keyword evidence="5" id="KW-0500">Molybdenum</keyword>
<feature type="compositionally biased region" description="Polar residues" evidence="11">
    <location>
        <begin position="577"/>
        <end position="587"/>
    </location>
</feature>
<evidence type="ECO:0000256" key="7">
    <source>
        <dbReference type="ARBA" id="ARBA00023002"/>
    </source>
</evidence>
<evidence type="ECO:0000256" key="2">
    <source>
        <dbReference type="ARBA" id="ARBA00001966"/>
    </source>
</evidence>
<feature type="region of interest" description="Disordered" evidence="11">
    <location>
        <begin position="577"/>
        <end position="599"/>
    </location>
</feature>
<sequence length="763" mass="84936">MENARARMNTPLLPAMTLREWDGPLTSQLVLEPANFGLGSLPTQSQPRSIARAICGFCSTGCGLKVHLNESKQAIGLTADTDYPVNMGMACPKGWEALTPLAAQDRATTPLLHGKPVDWDTALQTFCRKFQAIMDQHGRDSVAFLSTGQIMCEEMAFLGALAKFGMGMVHGDGNTRQCMATSVAAYKESFGFDAPPFTYADFEESDVLVFVGANPCIAHPIMWQRVLRNQNNPHIIVVDPRKTETAMAATQHVAIQPKADLLLLYCLARWFVDHGVIAEKFIKEHTCGFEEFREFLKDYAPEHHLSAIGITAAEFEKMARTIAWGERVSFWWTMGVNQGHEATRTAQAIINLALMTGNIGRPGTGANSITGQCNAMGSRLFSNTTNLMGGHDFTNAKHREKVADVLDIPVERIPDRPSLAYDQIIQGIEDGTIKGLWMIATNAAHSWIQQKRVRDLLHKLDFFVVQDMYATTESAELADLVLPAAGWGEKEGTFINSERRIGVSRKVSRAPGQALADFHIFRLIAHYWGCSHMFSLWTSPESVFEILQEISRGQPCEITGIEGYDMLEACGGVQWPWKQSDQSQPKDNGQEVKEGAVKPMQQRRLFEDGKFFTADGRAKFVFAEPRPVLEPTDSDYPLVLLTGRGTSAQWHTQTRTGKSAILRKLYPAEVYVEMHPLDARNRAVKDGDLVRVKSRRSEIKAQVRVTSTVQRGQVFMPMHYAEVNQLTLTSVDPQSRQPSYKHCAVQVGALAASEKRPRRRTGH</sequence>
<keyword evidence="4" id="KW-0004">4Fe-4S</keyword>
<organism evidence="13 14">
    <name type="scientific">Roseimicrobium gellanilyticum</name>
    <dbReference type="NCBI Taxonomy" id="748857"/>
    <lineage>
        <taxon>Bacteria</taxon>
        <taxon>Pseudomonadati</taxon>
        <taxon>Verrucomicrobiota</taxon>
        <taxon>Verrucomicrobiia</taxon>
        <taxon>Verrucomicrobiales</taxon>
        <taxon>Verrucomicrobiaceae</taxon>
        <taxon>Roseimicrobium</taxon>
    </lineage>
</organism>
<comment type="similarity">
    <text evidence="3">Belongs to the prokaryotic molybdopterin-containing oxidoreductase family. NasA/NapA/NarB subfamily.</text>
</comment>
<dbReference type="InterPro" id="IPR006657">
    <property type="entry name" value="MoPterin_dinucl-bd_dom"/>
</dbReference>
<keyword evidence="6" id="KW-0479">Metal-binding</keyword>
<dbReference type="AlphaFoldDB" id="A0A366HVX0"/>
<dbReference type="Gene3D" id="3.40.50.740">
    <property type="match status" value="1"/>
</dbReference>
<protein>
    <submittedName>
        <fullName evidence="13">Nitrate reductase (Quinol-dependent) catalytic subunit</fullName>
    </submittedName>
</protein>
<dbReference type="Pfam" id="PF04879">
    <property type="entry name" value="Molybdop_Fe4S4"/>
    <property type="match status" value="1"/>
</dbReference>
<keyword evidence="10" id="KW-0534">Nitrate assimilation</keyword>
<dbReference type="CDD" id="cd02791">
    <property type="entry name" value="MopB_CT_Nitrate-R-NapA-like"/>
    <property type="match status" value="1"/>
</dbReference>
<dbReference type="PROSITE" id="PS00551">
    <property type="entry name" value="MOLYBDOPTERIN_PROK_1"/>
    <property type="match status" value="1"/>
</dbReference>
<dbReference type="GO" id="GO:0045333">
    <property type="term" value="P:cellular respiration"/>
    <property type="evidence" value="ECO:0007669"/>
    <property type="project" value="UniProtKB-ARBA"/>
</dbReference>
<dbReference type="Pfam" id="PF00384">
    <property type="entry name" value="Molybdopterin"/>
    <property type="match status" value="1"/>
</dbReference>
<dbReference type="EMBL" id="QNRR01000001">
    <property type="protein sequence ID" value="RBP47635.1"/>
    <property type="molecule type" value="Genomic_DNA"/>
</dbReference>
<dbReference type="PANTHER" id="PTHR43105:SF10">
    <property type="entry name" value="NADH-QUINONE OXIDOREDUCTASE SUBUNIT G"/>
    <property type="match status" value="1"/>
</dbReference>
<accession>A0A366HVX0</accession>
<keyword evidence="14" id="KW-1185">Reference proteome</keyword>
<evidence type="ECO:0000256" key="3">
    <source>
        <dbReference type="ARBA" id="ARBA00008747"/>
    </source>
</evidence>
<keyword evidence="9" id="KW-0411">Iron-sulfur</keyword>
<dbReference type="InterPro" id="IPR006656">
    <property type="entry name" value="Mopterin_OxRdtase"/>
</dbReference>
<dbReference type="PANTHER" id="PTHR43105">
    <property type="entry name" value="RESPIRATORY NITRATE REDUCTASE"/>
    <property type="match status" value="1"/>
</dbReference>
<dbReference type="SUPFAM" id="SSF50692">
    <property type="entry name" value="ADC-like"/>
    <property type="match status" value="1"/>
</dbReference>
<evidence type="ECO:0000256" key="1">
    <source>
        <dbReference type="ARBA" id="ARBA00001942"/>
    </source>
</evidence>
<feature type="domain" description="4Fe-4S Mo/W bis-MGD-type" evidence="12">
    <location>
        <begin position="48"/>
        <end position="105"/>
    </location>
</feature>
<dbReference type="Gene3D" id="2.20.25.90">
    <property type="entry name" value="ADC-like domains"/>
    <property type="match status" value="1"/>
</dbReference>
<evidence type="ECO:0000256" key="6">
    <source>
        <dbReference type="ARBA" id="ARBA00022723"/>
    </source>
</evidence>
<evidence type="ECO:0000256" key="11">
    <source>
        <dbReference type="SAM" id="MobiDB-lite"/>
    </source>
</evidence>
<comment type="cofactor">
    <cofactor evidence="1">
        <name>Mo-bis(molybdopterin guanine dinucleotide)</name>
        <dbReference type="ChEBI" id="CHEBI:60539"/>
    </cofactor>
</comment>
<dbReference type="Gene3D" id="3.40.228.10">
    <property type="entry name" value="Dimethylsulfoxide Reductase, domain 2"/>
    <property type="match status" value="1"/>
</dbReference>
<gene>
    <name evidence="13" type="ORF">DES53_101432</name>
</gene>
<evidence type="ECO:0000256" key="5">
    <source>
        <dbReference type="ARBA" id="ARBA00022505"/>
    </source>
</evidence>
<evidence type="ECO:0000313" key="14">
    <source>
        <dbReference type="Proteomes" id="UP000253426"/>
    </source>
</evidence>
<name>A0A366HVX0_9BACT</name>
<dbReference type="PIRSF" id="PIRSF000144">
    <property type="entry name" value="CbbBc"/>
    <property type="match status" value="1"/>
</dbReference>
<dbReference type="Pfam" id="PF01568">
    <property type="entry name" value="Molydop_binding"/>
    <property type="match status" value="1"/>
</dbReference>
<evidence type="ECO:0000256" key="10">
    <source>
        <dbReference type="ARBA" id="ARBA00023063"/>
    </source>
</evidence>
<evidence type="ECO:0000259" key="12">
    <source>
        <dbReference type="PROSITE" id="PS51669"/>
    </source>
</evidence>
<dbReference type="SMART" id="SM00926">
    <property type="entry name" value="Molybdop_Fe4S4"/>
    <property type="match status" value="1"/>
</dbReference>
<dbReference type="GO" id="GO:0016491">
    <property type="term" value="F:oxidoreductase activity"/>
    <property type="evidence" value="ECO:0007669"/>
    <property type="project" value="UniProtKB-KW"/>
</dbReference>
<dbReference type="GO" id="GO:0016020">
    <property type="term" value="C:membrane"/>
    <property type="evidence" value="ECO:0007669"/>
    <property type="project" value="TreeGrafter"/>
</dbReference>
<dbReference type="GO" id="GO:0042128">
    <property type="term" value="P:nitrate assimilation"/>
    <property type="evidence" value="ECO:0007669"/>
    <property type="project" value="UniProtKB-KW"/>
</dbReference>
<dbReference type="InterPro" id="IPR041957">
    <property type="entry name" value="CT_Nitrate-R-NapA-like"/>
</dbReference>
<dbReference type="SUPFAM" id="SSF53706">
    <property type="entry name" value="Formate dehydrogenase/DMSO reductase, domains 1-3"/>
    <property type="match status" value="1"/>
</dbReference>
<dbReference type="InterPro" id="IPR027467">
    <property type="entry name" value="MopterinOxRdtase_cofactor_BS"/>
</dbReference>
<dbReference type="InterPro" id="IPR006963">
    <property type="entry name" value="Mopterin_OxRdtase_4Fe-4S_dom"/>
</dbReference>
<dbReference type="Gene3D" id="2.40.40.20">
    <property type="match status" value="1"/>
</dbReference>
<dbReference type="InterPro" id="IPR009010">
    <property type="entry name" value="Asp_de-COase-like_dom_sf"/>
</dbReference>
<dbReference type="GO" id="GO:0043546">
    <property type="term" value="F:molybdopterin cofactor binding"/>
    <property type="evidence" value="ECO:0007669"/>
    <property type="project" value="InterPro"/>
</dbReference>
<evidence type="ECO:0000256" key="8">
    <source>
        <dbReference type="ARBA" id="ARBA00023004"/>
    </source>
</evidence>